<dbReference type="HOGENOM" id="CLU_022143_0_0_1"/>
<organism evidence="2 3">
    <name type="scientific">Pseudogymnoascus destructans (strain ATCC MYA-4855 / 20631-21)</name>
    <name type="common">Bat white-nose syndrome fungus</name>
    <name type="synonym">Geomyces destructans</name>
    <dbReference type="NCBI Taxonomy" id="658429"/>
    <lineage>
        <taxon>Eukaryota</taxon>
        <taxon>Fungi</taxon>
        <taxon>Dikarya</taxon>
        <taxon>Ascomycota</taxon>
        <taxon>Pezizomycotina</taxon>
        <taxon>Leotiomycetes</taxon>
        <taxon>Thelebolales</taxon>
        <taxon>Thelebolaceae</taxon>
        <taxon>Pseudogymnoascus</taxon>
    </lineage>
</organism>
<accession>L8FWI3</accession>
<feature type="region of interest" description="Disordered" evidence="1">
    <location>
        <begin position="125"/>
        <end position="147"/>
    </location>
</feature>
<gene>
    <name evidence="2" type="ORF">GMDG_01395</name>
</gene>
<dbReference type="InParanoid" id="L8FWI3"/>
<keyword evidence="3" id="KW-1185">Reference proteome</keyword>
<sequence length="623" mass="69291">MAEMVLSYGLENAPKFLELEPAEINQFVDLQEREGQVQAAEEERAKQYNDQRFQEMLVGKIDGSNTVELLDLQFSNGSLWEPATLGMKRVDLKAGSRFLLSLGFVDESVRLWQYHGMDFSIACESDDSDPTATNDPQGVGSPKIERHPNQLNDEITVQQNEPENLGIEVEPSRHFVPKATRNLLLEKVKKPKKSRRPKRQVLLGLEPYSPAHTPSKLRMSISVDEIQTDEPSDEEEASPVKARVARQVPTGTDLSKAVKYTKPARQWADVPNVGRGSKEQYMRQQKPKAAPQKQTSYIDLTETEPDSPVTAEKQKVQNGTYLQPPSENAWFAPVRGRSRMAAAREVMGEPLRDADYPSLPVVRNVAGFANHLLAAKWAKIPKPNDNPKFEKPTNVPVLRRRSALGFGANGSDGPSGKELLPGSSLQHFDKTPRTKRKTMTTDELPSPFDASTPRRGSNGRKWKEGTVVRTRQLSMQEQYVADEDVPSTPRRANNGQKWKEGTVVRTRQLSIQEQYIADEEVPIEMLEAGEQILMTHVHGSLRGTGKIIGQGRNGRGEGTRKNSGLVTIGEGRSGRGDGTRKNNGGVATAGEGRNGRGEGTRGRAERRFYVPRSLMCDPEVEDE</sequence>
<dbReference type="EMBL" id="GL573185">
    <property type="protein sequence ID" value="ELR04091.1"/>
    <property type="molecule type" value="Genomic_DNA"/>
</dbReference>
<evidence type="ECO:0000313" key="3">
    <source>
        <dbReference type="Proteomes" id="UP000011064"/>
    </source>
</evidence>
<protein>
    <submittedName>
        <fullName evidence="2">Uncharacterized protein</fullName>
    </submittedName>
</protein>
<dbReference type="OrthoDB" id="3438893at2759"/>
<reference evidence="3" key="1">
    <citation type="submission" date="2010-09" db="EMBL/GenBank/DDBJ databases">
        <title>The genome sequence of Geomyces destructans 20631-21.</title>
        <authorList>
            <consortium name="The Broad Institute Genome Sequencing Platform"/>
            <person name="Cuomo C.A."/>
            <person name="Blehert D.S."/>
            <person name="Lorch J.M."/>
            <person name="Young S.K."/>
            <person name="Zeng Q."/>
            <person name="Gargeya S."/>
            <person name="Fitzgerald M."/>
            <person name="Haas B."/>
            <person name="Abouelleil A."/>
            <person name="Alvarado L."/>
            <person name="Arachchi H.M."/>
            <person name="Berlin A."/>
            <person name="Brown A."/>
            <person name="Chapman S.B."/>
            <person name="Chen Z."/>
            <person name="Dunbar C."/>
            <person name="Freedman E."/>
            <person name="Gearin G."/>
            <person name="Gellesch M."/>
            <person name="Goldberg J."/>
            <person name="Griggs A."/>
            <person name="Gujja S."/>
            <person name="Heiman D."/>
            <person name="Howarth C."/>
            <person name="Larson L."/>
            <person name="Lui A."/>
            <person name="MacDonald P.J.P."/>
            <person name="Montmayeur A."/>
            <person name="Murphy C."/>
            <person name="Neiman D."/>
            <person name="Pearson M."/>
            <person name="Priest M."/>
            <person name="Roberts A."/>
            <person name="Saif S."/>
            <person name="Shea T."/>
            <person name="Shenoy N."/>
            <person name="Sisk P."/>
            <person name="Stolte C."/>
            <person name="Sykes S."/>
            <person name="Wortman J."/>
            <person name="Nusbaum C."/>
            <person name="Birren B."/>
        </authorList>
    </citation>
    <scope>NUCLEOTIDE SEQUENCE [LARGE SCALE GENOMIC DNA]</scope>
    <source>
        <strain evidence="3">ATCC MYA-4855 / 20631-21</strain>
    </source>
</reference>
<dbReference type="AlphaFoldDB" id="L8FWI3"/>
<evidence type="ECO:0000313" key="2">
    <source>
        <dbReference type="EMBL" id="ELR04091.1"/>
    </source>
</evidence>
<proteinExistence type="predicted"/>
<feature type="region of interest" description="Disordered" evidence="1">
    <location>
        <begin position="282"/>
        <end position="312"/>
    </location>
</feature>
<feature type="region of interest" description="Disordered" evidence="1">
    <location>
        <begin position="544"/>
        <end position="606"/>
    </location>
</feature>
<dbReference type="Proteomes" id="UP000011064">
    <property type="component" value="Unassembled WGS sequence"/>
</dbReference>
<feature type="region of interest" description="Disordered" evidence="1">
    <location>
        <begin position="405"/>
        <end position="461"/>
    </location>
</feature>
<evidence type="ECO:0000256" key="1">
    <source>
        <dbReference type="SAM" id="MobiDB-lite"/>
    </source>
</evidence>
<dbReference type="VEuPathDB" id="FungiDB:GMDG_01395"/>
<name>L8FWI3_PSED2</name>
<feature type="compositionally biased region" description="Basic and acidic residues" evidence="1">
    <location>
        <begin position="593"/>
        <end position="606"/>
    </location>
</feature>